<dbReference type="Proteomes" id="UP000251956">
    <property type="component" value="Unassembled WGS sequence"/>
</dbReference>
<dbReference type="EMBL" id="QMBQ01000005">
    <property type="protein sequence ID" value="RAZ74847.1"/>
    <property type="molecule type" value="Genomic_DNA"/>
</dbReference>
<protein>
    <recommendedName>
        <fullName evidence="2">Inositolphosphotransferase Aur1/Ipt1 domain-containing protein</fullName>
    </recommendedName>
</protein>
<dbReference type="InterPro" id="IPR036938">
    <property type="entry name" value="PAP2/HPO_sf"/>
</dbReference>
<comment type="caution">
    <text evidence="3">The sequence shown here is derived from an EMBL/GenBank/DDBJ whole genome shotgun (WGS) entry which is preliminary data.</text>
</comment>
<feature type="transmembrane region" description="Helical" evidence="1">
    <location>
        <begin position="26"/>
        <end position="49"/>
    </location>
</feature>
<name>A0A330GP45_9HYPH</name>
<organism evidence="3 4">
    <name type="scientific">Mesorhizobium atlanticum</name>
    <dbReference type="NCBI Taxonomy" id="2233532"/>
    <lineage>
        <taxon>Bacteria</taxon>
        <taxon>Pseudomonadati</taxon>
        <taxon>Pseudomonadota</taxon>
        <taxon>Alphaproteobacteria</taxon>
        <taxon>Hyphomicrobiales</taxon>
        <taxon>Phyllobacteriaceae</taxon>
        <taxon>Mesorhizobium</taxon>
    </lineage>
</organism>
<keyword evidence="1" id="KW-0812">Transmembrane</keyword>
<evidence type="ECO:0000313" key="3">
    <source>
        <dbReference type="EMBL" id="RAZ74847.1"/>
    </source>
</evidence>
<keyword evidence="1" id="KW-0472">Membrane</keyword>
<dbReference type="InterPro" id="IPR026841">
    <property type="entry name" value="Aur1/Ipt1"/>
</dbReference>
<keyword evidence="1" id="KW-1133">Transmembrane helix</keyword>
<gene>
    <name evidence="3" type="ORF">DPM35_18060</name>
</gene>
<dbReference type="SUPFAM" id="SSF48317">
    <property type="entry name" value="Acid phosphatase/Vanadium-dependent haloperoxidase"/>
    <property type="match status" value="1"/>
</dbReference>
<dbReference type="OrthoDB" id="9816314at2"/>
<dbReference type="Pfam" id="PF14378">
    <property type="entry name" value="PAP2_3"/>
    <property type="match status" value="1"/>
</dbReference>
<sequence length="129" mass="13931">MKWRRRICRSPLLRLPSHQYRADTPALGAGISAMPSVHVAIATLNAFYLARLNRWLGVAGWAFAIFILFGSVYTGWHYAAPAVALGTDRPTILQPRDGGDATDCLAAWHRPAGLCTDGLISIGVAANLC</sequence>
<evidence type="ECO:0000259" key="2">
    <source>
        <dbReference type="Pfam" id="PF14378"/>
    </source>
</evidence>
<dbReference type="AlphaFoldDB" id="A0A330GP45"/>
<proteinExistence type="predicted"/>
<feature type="transmembrane region" description="Helical" evidence="1">
    <location>
        <begin position="55"/>
        <end position="76"/>
    </location>
</feature>
<evidence type="ECO:0000256" key="1">
    <source>
        <dbReference type="SAM" id="Phobius"/>
    </source>
</evidence>
<dbReference type="GO" id="GO:0016020">
    <property type="term" value="C:membrane"/>
    <property type="evidence" value="ECO:0007669"/>
    <property type="project" value="UniProtKB-SubCell"/>
</dbReference>
<reference evidence="3 4" key="1">
    <citation type="submission" date="2018-07" db="EMBL/GenBank/DDBJ databases">
        <title>Diversity of Mesorhizobium strains in Brazil.</title>
        <authorList>
            <person name="Helene L.C.F."/>
            <person name="Dall'Agnol R."/>
            <person name="Delamuta J.R.M."/>
            <person name="Hungria M."/>
        </authorList>
    </citation>
    <scope>NUCLEOTIDE SEQUENCE [LARGE SCALE GENOMIC DNA]</scope>
    <source>
        <strain evidence="3 4">CNPSo 3140</strain>
    </source>
</reference>
<feature type="domain" description="Inositolphosphotransferase Aur1/Ipt1" evidence="2">
    <location>
        <begin position="24"/>
        <end position="84"/>
    </location>
</feature>
<keyword evidence="4" id="KW-1185">Reference proteome</keyword>
<evidence type="ECO:0000313" key="4">
    <source>
        <dbReference type="Proteomes" id="UP000251956"/>
    </source>
</evidence>
<accession>A0A330GP45</accession>